<dbReference type="SUPFAM" id="SSF54556">
    <property type="entry name" value="Chitinase insertion domain"/>
    <property type="match status" value="1"/>
</dbReference>
<organism evidence="4 5">
    <name type="scientific">Emericellopsis cladophorae</name>
    <dbReference type="NCBI Taxonomy" id="2686198"/>
    <lineage>
        <taxon>Eukaryota</taxon>
        <taxon>Fungi</taxon>
        <taxon>Dikarya</taxon>
        <taxon>Ascomycota</taxon>
        <taxon>Pezizomycotina</taxon>
        <taxon>Sordariomycetes</taxon>
        <taxon>Hypocreomycetidae</taxon>
        <taxon>Hypocreales</taxon>
        <taxon>Bionectriaceae</taxon>
        <taxon>Emericellopsis</taxon>
    </lineage>
</organism>
<keyword evidence="5" id="KW-1185">Reference proteome</keyword>
<evidence type="ECO:0000256" key="2">
    <source>
        <dbReference type="ARBA" id="ARBA00023026"/>
    </source>
</evidence>
<dbReference type="RefSeq" id="XP_051362400.1">
    <property type="nucleotide sequence ID" value="XM_051506392.1"/>
</dbReference>
<dbReference type="GO" id="GO:0008061">
    <property type="term" value="F:chitin binding"/>
    <property type="evidence" value="ECO:0007669"/>
    <property type="project" value="UniProtKB-KW"/>
</dbReference>
<sequence length="429" mass="46504">MGSSIRIAMLKIAGLLLAASSIQPAHASHFRHAASPGYRPASDVCPTRCIDAGADSANWPVYPGYNQLSDCPDTILYDFSLLDNVDDPDAPHRMFACTSYGPDWTGLQNSTLNAAQAESIDVEYKVGQLDKTVLAAFESSLSSEMMASSIALQWCSPDKDGTHAFGVMATTNRTFAPVRDAIKTWYNASCLDIPDAEAIPGKAYMVTPLLGEPVRNATSGTSFKRSEPRRLAARAECETIEVDQGNGCPELAPRCGISGDDFTKYNDYDDDLCSTLQRGQHGGTHRSALFLLVPREVAIGRIAAVVDFIVFMTYDLHGNVIEMHDALFIITKAGLPSNKISAGTTSYGRSFNMADGDCYPAECYFTGTRLSLGATLGPFTGKSGILVNAEIKKKAIDKLHRQRDILLRKRISRSTHEFEGQICASSNIC</sequence>
<dbReference type="InterPro" id="IPR053214">
    <property type="entry name" value="LysM12-like"/>
</dbReference>
<keyword evidence="2" id="KW-0843">Virulence</keyword>
<feature type="signal peptide" evidence="3">
    <location>
        <begin position="1"/>
        <end position="27"/>
    </location>
</feature>
<dbReference type="Gene3D" id="3.20.20.80">
    <property type="entry name" value="Glycosidases"/>
    <property type="match status" value="1"/>
</dbReference>
<dbReference type="Proteomes" id="UP001055219">
    <property type="component" value="Unassembled WGS sequence"/>
</dbReference>
<name>A0A9P9Y253_9HYPO</name>
<evidence type="ECO:0000256" key="3">
    <source>
        <dbReference type="SAM" id="SignalP"/>
    </source>
</evidence>
<dbReference type="PANTHER" id="PTHR47700:SF2">
    <property type="entry name" value="CHITINASE"/>
    <property type="match status" value="1"/>
</dbReference>
<reference evidence="4" key="1">
    <citation type="journal article" date="2021" name="J Fungi (Basel)">
        <title>Genomic and Metabolomic Analyses of the Marine Fungus Emericellopsis cladophorae: Insights into Saltwater Adaptability Mechanisms and Its Biosynthetic Potential.</title>
        <authorList>
            <person name="Goncalves M.F.M."/>
            <person name="Hilario S."/>
            <person name="Van de Peer Y."/>
            <person name="Esteves A.C."/>
            <person name="Alves A."/>
        </authorList>
    </citation>
    <scope>NUCLEOTIDE SEQUENCE</scope>
    <source>
        <strain evidence="4">MUM 19.33</strain>
    </source>
</reference>
<dbReference type="Gene3D" id="3.10.50.10">
    <property type="match status" value="1"/>
</dbReference>
<dbReference type="InterPro" id="IPR029070">
    <property type="entry name" value="Chitinase_insertion_sf"/>
</dbReference>
<evidence type="ECO:0000313" key="4">
    <source>
        <dbReference type="EMBL" id="KAI6781544.1"/>
    </source>
</evidence>
<dbReference type="AlphaFoldDB" id="A0A9P9Y253"/>
<keyword evidence="3" id="KW-0732">Signal</keyword>
<accession>A0A9P9Y253</accession>
<proteinExistence type="predicted"/>
<dbReference type="PANTHER" id="PTHR47700">
    <property type="entry name" value="V CHITINASE, PUTATIVE (AFU_ORTHOLOGUE AFUA_6G13720)-RELATED"/>
    <property type="match status" value="1"/>
</dbReference>
<keyword evidence="1" id="KW-0147">Chitin-binding</keyword>
<dbReference type="OrthoDB" id="73875at2759"/>
<protein>
    <recommendedName>
        <fullName evidence="6">Chitinase</fullName>
    </recommendedName>
</protein>
<reference evidence="4" key="2">
    <citation type="submission" date="2022-07" db="EMBL/GenBank/DDBJ databases">
        <authorList>
            <person name="Goncalves M.F.M."/>
            <person name="Hilario S."/>
            <person name="Van De Peer Y."/>
            <person name="Esteves A.C."/>
            <person name="Alves A."/>
        </authorList>
    </citation>
    <scope>NUCLEOTIDE SEQUENCE</scope>
    <source>
        <strain evidence="4">MUM 19.33</strain>
    </source>
</reference>
<comment type="caution">
    <text evidence="4">The sequence shown here is derived from an EMBL/GenBank/DDBJ whole genome shotgun (WGS) entry which is preliminary data.</text>
</comment>
<dbReference type="EMBL" id="JAGIXG020000021">
    <property type="protein sequence ID" value="KAI6781544.1"/>
    <property type="molecule type" value="Genomic_DNA"/>
</dbReference>
<evidence type="ECO:0008006" key="6">
    <source>
        <dbReference type="Google" id="ProtNLM"/>
    </source>
</evidence>
<evidence type="ECO:0000313" key="5">
    <source>
        <dbReference type="Proteomes" id="UP001055219"/>
    </source>
</evidence>
<feature type="chain" id="PRO_5040436527" description="Chitinase" evidence="3">
    <location>
        <begin position="28"/>
        <end position="429"/>
    </location>
</feature>
<gene>
    <name evidence="4" type="ORF">J7T54_001507</name>
</gene>
<dbReference type="SUPFAM" id="SSF51445">
    <property type="entry name" value="(Trans)glycosidases"/>
    <property type="match status" value="1"/>
</dbReference>
<evidence type="ECO:0000256" key="1">
    <source>
        <dbReference type="ARBA" id="ARBA00022669"/>
    </source>
</evidence>
<dbReference type="InterPro" id="IPR017853">
    <property type="entry name" value="GH"/>
</dbReference>
<dbReference type="GeneID" id="75828025"/>